<dbReference type="CDD" id="cd01392">
    <property type="entry name" value="HTH_LacI"/>
    <property type="match status" value="1"/>
</dbReference>
<feature type="domain" description="HTH lacI-type" evidence="4">
    <location>
        <begin position="18"/>
        <end position="72"/>
    </location>
</feature>
<evidence type="ECO:0000256" key="2">
    <source>
        <dbReference type="ARBA" id="ARBA00023125"/>
    </source>
</evidence>
<dbReference type="EMBL" id="LT629757">
    <property type="protein sequence ID" value="SDS69249.1"/>
    <property type="molecule type" value="Genomic_DNA"/>
</dbReference>
<keyword evidence="6" id="KW-1185">Reference proteome</keyword>
<evidence type="ECO:0000256" key="3">
    <source>
        <dbReference type="ARBA" id="ARBA00023163"/>
    </source>
</evidence>
<evidence type="ECO:0000256" key="1">
    <source>
        <dbReference type="ARBA" id="ARBA00023015"/>
    </source>
</evidence>
<dbReference type="STRING" id="642780.SAMN04488570_2459"/>
<evidence type="ECO:0000313" key="5">
    <source>
        <dbReference type="EMBL" id="SDS69249.1"/>
    </source>
</evidence>
<reference evidence="6" key="1">
    <citation type="submission" date="2016-10" db="EMBL/GenBank/DDBJ databases">
        <authorList>
            <person name="Varghese N."/>
            <person name="Submissions S."/>
        </authorList>
    </citation>
    <scope>NUCLEOTIDE SEQUENCE [LARGE SCALE GENOMIC DNA]</scope>
    <source>
        <strain evidence="6">DSM 22127</strain>
    </source>
</reference>
<dbReference type="InterPro" id="IPR010982">
    <property type="entry name" value="Lambda_DNA-bd_dom_sf"/>
</dbReference>
<keyword evidence="1" id="KW-0805">Transcription regulation</keyword>
<dbReference type="AlphaFoldDB" id="A0A1H1UBD5"/>
<dbReference type="GO" id="GO:0000976">
    <property type="term" value="F:transcription cis-regulatory region binding"/>
    <property type="evidence" value="ECO:0007669"/>
    <property type="project" value="TreeGrafter"/>
</dbReference>
<dbReference type="InterPro" id="IPR028082">
    <property type="entry name" value="Peripla_BP_I"/>
</dbReference>
<dbReference type="PANTHER" id="PTHR30146:SF109">
    <property type="entry name" value="HTH-TYPE TRANSCRIPTIONAL REGULATOR GALS"/>
    <property type="match status" value="1"/>
</dbReference>
<dbReference type="SUPFAM" id="SSF53822">
    <property type="entry name" value="Periplasmic binding protein-like I"/>
    <property type="match status" value="1"/>
</dbReference>
<keyword evidence="2 5" id="KW-0238">DNA-binding</keyword>
<dbReference type="PANTHER" id="PTHR30146">
    <property type="entry name" value="LACI-RELATED TRANSCRIPTIONAL REPRESSOR"/>
    <property type="match status" value="1"/>
</dbReference>
<dbReference type="InterPro" id="IPR000843">
    <property type="entry name" value="HTH_LacI"/>
</dbReference>
<dbReference type="GO" id="GO:0003700">
    <property type="term" value="F:DNA-binding transcription factor activity"/>
    <property type="evidence" value="ECO:0007669"/>
    <property type="project" value="TreeGrafter"/>
</dbReference>
<dbReference type="PROSITE" id="PS00356">
    <property type="entry name" value="HTH_LACI_1"/>
    <property type="match status" value="1"/>
</dbReference>
<accession>A0A1H1UBD5</accession>
<dbReference type="PROSITE" id="PS50932">
    <property type="entry name" value="HTH_LACI_2"/>
    <property type="match status" value="1"/>
</dbReference>
<dbReference type="Pfam" id="PF00356">
    <property type="entry name" value="LacI"/>
    <property type="match status" value="1"/>
</dbReference>
<dbReference type="SMART" id="SM00354">
    <property type="entry name" value="HTH_LACI"/>
    <property type="match status" value="1"/>
</dbReference>
<dbReference type="RefSeq" id="WP_197680973.1">
    <property type="nucleotide sequence ID" value="NZ_LT629757.1"/>
</dbReference>
<dbReference type="SUPFAM" id="SSF47413">
    <property type="entry name" value="lambda repressor-like DNA-binding domains"/>
    <property type="match status" value="1"/>
</dbReference>
<name>A0A1H1UBD5_9ACTN</name>
<organism evidence="5 6">
    <name type="scientific">Nocardioides scoriae</name>
    <dbReference type="NCBI Taxonomy" id="642780"/>
    <lineage>
        <taxon>Bacteria</taxon>
        <taxon>Bacillati</taxon>
        <taxon>Actinomycetota</taxon>
        <taxon>Actinomycetes</taxon>
        <taxon>Propionibacteriales</taxon>
        <taxon>Nocardioidaceae</taxon>
        <taxon>Nocardioides</taxon>
    </lineage>
</organism>
<protein>
    <submittedName>
        <fullName evidence="5">DNA-binding transcriptional regulator, LacI/PurR family</fullName>
    </submittedName>
</protein>
<dbReference type="Gene3D" id="1.10.260.40">
    <property type="entry name" value="lambda repressor-like DNA-binding domains"/>
    <property type="match status" value="1"/>
</dbReference>
<evidence type="ECO:0000313" key="6">
    <source>
        <dbReference type="Proteomes" id="UP000198859"/>
    </source>
</evidence>
<dbReference type="CDD" id="cd01574">
    <property type="entry name" value="PBP1_LacI"/>
    <property type="match status" value="1"/>
</dbReference>
<gene>
    <name evidence="5" type="ORF">SAMN04488570_2459</name>
</gene>
<proteinExistence type="predicted"/>
<sequence length="370" mass="38617">MLEKSSTGGALLPAGRSPVMADVAGLAGVSLQTVSRVVNGADHVRPATRKRVDEAISQLGYRPNVAARALVTQRSATVGVICTASEFRGPATIYRSVQSAARAAGYFVSAIDLPEFTCGDVTQAVEHLRDQRVEGIVLIAANDEALTAVRARSAGELPVVVVEGDLSRVRLTAGVDNRLGAAIATEHLIALGHTEIQHVAGPAGWAEARERLSGWRDAMQVAGLRPPEPLVGDWSAGSGHAAGVRLAAMAATGDVTAVFVANDHMAVGVLRALHEAGVRVPEDVSVVGFDDLPEAAYLIPPLTTVHQDLPAVGERAIEVLRAAVEHGGPAGSRGLTDRVGTLLRPTLVVRRSTCPPRATPSITIHVERTP</sequence>
<dbReference type="Pfam" id="PF13377">
    <property type="entry name" value="Peripla_BP_3"/>
    <property type="match status" value="1"/>
</dbReference>
<dbReference type="Proteomes" id="UP000198859">
    <property type="component" value="Chromosome I"/>
</dbReference>
<dbReference type="Gene3D" id="3.40.50.2300">
    <property type="match status" value="2"/>
</dbReference>
<evidence type="ECO:0000259" key="4">
    <source>
        <dbReference type="PROSITE" id="PS50932"/>
    </source>
</evidence>
<dbReference type="InterPro" id="IPR046335">
    <property type="entry name" value="LacI/GalR-like_sensor"/>
</dbReference>
<keyword evidence="3" id="KW-0804">Transcription</keyword>